<dbReference type="InterPro" id="IPR025525">
    <property type="entry name" value="hAT-like_transposase_RNase-H"/>
</dbReference>
<dbReference type="GO" id="GO:0003677">
    <property type="term" value="F:DNA binding"/>
    <property type="evidence" value="ECO:0007669"/>
    <property type="project" value="InterPro"/>
</dbReference>
<dbReference type="Pfam" id="PF14372">
    <property type="entry name" value="hAT-like_RNase-H"/>
    <property type="match status" value="1"/>
</dbReference>
<dbReference type="EMBL" id="JBBPBK010000013">
    <property type="protein sequence ID" value="KAK9271529.1"/>
    <property type="molecule type" value="Genomic_DNA"/>
</dbReference>
<name>A0AAP0R7V3_LIQFO</name>
<gene>
    <name evidence="3" type="ORF">L1049_001889</name>
    <name evidence="4" type="ORF">L1049_002893</name>
</gene>
<feature type="compositionally biased region" description="Basic and acidic residues" evidence="1">
    <location>
        <begin position="89"/>
        <end position="99"/>
    </location>
</feature>
<dbReference type="InterPro" id="IPR012337">
    <property type="entry name" value="RNaseH-like_sf"/>
</dbReference>
<evidence type="ECO:0000256" key="1">
    <source>
        <dbReference type="SAM" id="MobiDB-lite"/>
    </source>
</evidence>
<organism evidence="3 5">
    <name type="scientific">Liquidambar formosana</name>
    <name type="common">Formosan gum</name>
    <dbReference type="NCBI Taxonomy" id="63359"/>
    <lineage>
        <taxon>Eukaryota</taxon>
        <taxon>Viridiplantae</taxon>
        <taxon>Streptophyta</taxon>
        <taxon>Embryophyta</taxon>
        <taxon>Tracheophyta</taxon>
        <taxon>Spermatophyta</taxon>
        <taxon>Magnoliopsida</taxon>
        <taxon>eudicotyledons</taxon>
        <taxon>Gunneridae</taxon>
        <taxon>Pentapetalae</taxon>
        <taxon>Saxifragales</taxon>
        <taxon>Altingiaceae</taxon>
        <taxon>Liquidambar</taxon>
    </lineage>
</organism>
<evidence type="ECO:0000313" key="5">
    <source>
        <dbReference type="Proteomes" id="UP001415857"/>
    </source>
</evidence>
<dbReference type="AlphaFoldDB" id="A0AAP0R7V3"/>
<feature type="compositionally biased region" description="Polar residues" evidence="1">
    <location>
        <begin position="76"/>
        <end position="88"/>
    </location>
</feature>
<reference evidence="3" key="2">
    <citation type="submission" date="2024-04" db="EMBL/GenBank/DDBJ databases">
        <authorList>
            <person name="Xu W."/>
            <person name="Ren C."/>
        </authorList>
    </citation>
    <scope>NUCLEOTIDE SEQUENCE</scope>
    <source>
        <strain evidence="3">Hangzhou</strain>
        <tissue evidence="3">Leaves</tissue>
    </source>
</reference>
<evidence type="ECO:0000313" key="4">
    <source>
        <dbReference type="EMBL" id="KAK9272520.1"/>
    </source>
</evidence>
<reference evidence="3 5" key="1">
    <citation type="journal article" date="2024" name="Plant J.">
        <title>Genome sequences and population genomics reveal climatic adaptation and genomic divergence between two closely related sweetgum species.</title>
        <authorList>
            <person name="Xu W.Q."/>
            <person name="Ren C.Q."/>
            <person name="Zhang X.Y."/>
            <person name="Comes H.P."/>
            <person name="Liu X.H."/>
            <person name="Li Y.G."/>
            <person name="Kettle C.J."/>
            <person name="Jalonen R."/>
            <person name="Gaisberger H."/>
            <person name="Ma Y.Z."/>
            <person name="Qiu Y.X."/>
        </authorList>
    </citation>
    <scope>NUCLEOTIDE SEQUENCE [LARGE SCALE GENOMIC DNA]</scope>
    <source>
        <strain evidence="3">Hangzhou</strain>
    </source>
</reference>
<protein>
    <recommendedName>
        <fullName evidence="2">hAT-like transposase RNase-H fold domain-containing protein</fullName>
    </recommendedName>
</protein>
<keyword evidence="5" id="KW-1185">Reference proteome</keyword>
<dbReference type="EMBL" id="JBBPBK010000013">
    <property type="protein sequence ID" value="KAK9272520.1"/>
    <property type="molecule type" value="Genomic_DNA"/>
</dbReference>
<dbReference type="PANTHER" id="PTHR23272">
    <property type="entry name" value="BED FINGER-RELATED"/>
    <property type="match status" value="1"/>
</dbReference>
<evidence type="ECO:0000259" key="2">
    <source>
        <dbReference type="Pfam" id="PF14372"/>
    </source>
</evidence>
<feature type="domain" description="hAT-like transposase RNase-H fold" evidence="2">
    <location>
        <begin position="1"/>
        <end position="69"/>
    </location>
</feature>
<sequence>MAEGMKKKFEKYWGNFDNSNMLLYVAVVLDPQFKLGYVIFLVELLFESDKAKELISKVRDALSRIYGWYVANGTSSSLKDQNRSSKSNLPDDKGQESGHAKLASKYKRHLEEVQTVVS</sequence>
<proteinExistence type="predicted"/>
<evidence type="ECO:0000313" key="3">
    <source>
        <dbReference type="EMBL" id="KAK9271529.1"/>
    </source>
</evidence>
<dbReference type="PANTHER" id="PTHR23272:SF193">
    <property type="entry name" value="OS07G0624100 PROTEIN"/>
    <property type="match status" value="1"/>
</dbReference>
<accession>A0AAP0R7V3</accession>
<dbReference type="SUPFAM" id="SSF53098">
    <property type="entry name" value="Ribonuclease H-like"/>
    <property type="match status" value="1"/>
</dbReference>
<feature type="region of interest" description="Disordered" evidence="1">
    <location>
        <begin position="76"/>
        <end position="104"/>
    </location>
</feature>
<dbReference type="Proteomes" id="UP001415857">
    <property type="component" value="Unassembled WGS sequence"/>
</dbReference>
<comment type="caution">
    <text evidence="3">The sequence shown here is derived from an EMBL/GenBank/DDBJ whole genome shotgun (WGS) entry which is preliminary data.</text>
</comment>